<dbReference type="SUPFAM" id="SSF53098">
    <property type="entry name" value="Ribonuclease H-like"/>
    <property type="match status" value="1"/>
</dbReference>
<name>A0AAV0XN32_9HEMI</name>
<comment type="caution">
    <text evidence="3">The sequence shown here is derived from an EMBL/GenBank/DDBJ whole genome shotgun (WGS) entry which is preliminary data.</text>
</comment>
<dbReference type="Pfam" id="PF05699">
    <property type="entry name" value="Dimer_Tnp_hAT"/>
    <property type="match status" value="1"/>
</dbReference>
<feature type="compositionally biased region" description="Low complexity" evidence="1">
    <location>
        <begin position="68"/>
        <end position="82"/>
    </location>
</feature>
<organism evidence="3 4">
    <name type="scientific">Macrosiphum euphorbiae</name>
    <name type="common">potato aphid</name>
    <dbReference type="NCBI Taxonomy" id="13131"/>
    <lineage>
        <taxon>Eukaryota</taxon>
        <taxon>Metazoa</taxon>
        <taxon>Ecdysozoa</taxon>
        <taxon>Arthropoda</taxon>
        <taxon>Hexapoda</taxon>
        <taxon>Insecta</taxon>
        <taxon>Pterygota</taxon>
        <taxon>Neoptera</taxon>
        <taxon>Paraneoptera</taxon>
        <taxon>Hemiptera</taxon>
        <taxon>Sternorrhyncha</taxon>
        <taxon>Aphidomorpha</taxon>
        <taxon>Aphidoidea</taxon>
        <taxon>Aphididae</taxon>
        <taxon>Macrosiphini</taxon>
        <taxon>Macrosiphum</taxon>
    </lineage>
</organism>
<dbReference type="AlphaFoldDB" id="A0AAV0XN32"/>
<evidence type="ECO:0000313" key="3">
    <source>
        <dbReference type="EMBL" id="CAI6369758.1"/>
    </source>
</evidence>
<dbReference type="PANTHER" id="PTHR47611">
    <property type="entry name" value="HAT DIMERISATION DOMAIN, C-TERMINAL"/>
    <property type="match status" value="1"/>
</dbReference>
<dbReference type="Proteomes" id="UP001160148">
    <property type="component" value="Unassembled WGS sequence"/>
</dbReference>
<evidence type="ECO:0000259" key="2">
    <source>
        <dbReference type="Pfam" id="PF05699"/>
    </source>
</evidence>
<dbReference type="PANTHER" id="PTHR47611:SF3">
    <property type="entry name" value="HAT C-TERMINAL DIMERISATION DOMAIN-CONTAINING PROTEIN"/>
    <property type="match status" value="1"/>
</dbReference>
<dbReference type="InterPro" id="IPR012337">
    <property type="entry name" value="RNaseH-like_sf"/>
</dbReference>
<dbReference type="GO" id="GO:0046983">
    <property type="term" value="F:protein dimerization activity"/>
    <property type="evidence" value="ECO:0007669"/>
    <property type="project" value="InterPro"/>
</dbReference>
<dbReference type="InterPro" id="IPR008906">
    <property type="entry name" value="HATC_C_dom"/>
</dbReference>
<proteinExistence type="predicted"/>
<feature type="domain" description="HAT C-terminal dimerisation" evidence="2">
    <location>
        <begin position="87"/>
        <end position="161"/>
    </location>
</feature>
<protein>
    <recommendedName>
        <fullName evidence="2">HAT C-terminal dimerisation domain-containing protein</fullName>
    </recommendedName>
</protein>
<accession>A0AAV0XN32</accession>
<gene>
    <name evidence="3" type="ORF">MEUPH1_LOCUS23958</name>
</gene>
<dbReference type="EMBL" id="CARXXK010000044">
    <property type="protein sequence ID" value="CAI6369758.1"/>
    <property type="molecule type" value="Genomic_DNA"/>
</dbReference>
<keyword evidence="4" id="KW-1185">Reference proteome</keyword>
<sequence length="173" mass="19542">MHSAQTHKNLHFKDPVACANAIKHLKEMVSNNRMVLSSSSSEEDTSESSKVFNLWEYHQGLAHKRSSSRASSSRKTNSNSPSDQLVMNYLSAPVSPLKQNPLETWEDMKSVFPLIYMEAQKVFCVVATSVPSERLFSKAGATLSKERNRLLGKRLFKLLFLGSIDDCYWLDNV</sequence>
<evidence type="ECO:0000313" key="4">
    <source>
        <dbReference type="Proteomes" id="UP001160148"/>
    </source>
</evidence>
<evidence type="ECO:0000256" key="1">
    <source>
        <dbReference type="SAM" id="MobiDB-lite"/>
    </source>
</evidence>
<reference evidence="3 4" key="1">
    <citation type="submission" date="2023-01" db="EMBL/GenBank/DDBJ databases">
        <authorList>
            <person name="Whitehead M."/>
        </authorList>
    </citation>
    <scope>NUCLEOTIDE SEQUENCE [LARGE SCALE GENOMIC DNA]</scope>
</reference>
<feature type="region of interest" description="Disordered" evidence="1">
    <location>
        <begin position="65"/>
        <end position="84"/>
    </location>
</feature>